<feature type="binding site" evidence="3">
    <location>
        <position position="103"/>
    </location>
    <ligand>
        <name>CoA</name>
        <dbReference type="ChEBI" id="CHEBI:57287"/>
    </ligand>
</feature>
<proteinExistence type="inferred from homology"/>
<feature type="binding site" evidence="3">
    <location>
        <begin position="71"/>
        <end position="74"/>
    </location>
    <ligand>
        <name>CoA</name>
        <dbReference type="ChEBI" id="CHEBI:57287"/>
    </ligand>
</feature>
<dbReference type="InterPro" id="IPR017659">
    <property type="entry name" value="Formyl_CoA_transfer"/>
</dbReference>
<comment type="catalytic activity">
    <reaction evidence="3">
        <text>formyl-CoA + oxalate = oxalyl-CoA + formate</text>
        <dbReference type="Rhea" id="RHEA:16545"/>
        <dbReference type="ChEBI" id="CHEBI:15740"/>
        <dbReference type="ChEBI" id="CHEBI:30623"/>
        <dbReference type="ChEBI" id="CHEBI:57376"/>
        <dbReference type="ChEBI" id="CHEBI:57388"/>
        <dbReference type="EC" id="2.8.3.16"/>
    </reaction>
</comment>
<dbReference type="HAMAP" id="MF_00742">
    <property type="entry name" value="Formyl_CoA_transfer"/>
    <property type="match status" value="1"/>
</dbReference>
<organism evidence="4 5">
    <name type="scientific">Pelagibius litoralis</name>
    <dbReference type="NCBI Taxonomy" id="374515"/>
    <lineage>
        <taxon>Bacteria</taxon>
        <taxon>Pseudomonadati</taxon>
        <taxon>Pseudomonadota</taxon>
        <taxon>Alphaproteobacteria</taxon>
        <taxon>Rhodospirillales</taxon>
        <taxon>Rhodovibrionaceae</taxon>
        <taxon>Pelagibius</taxon>
    </lineage>
</organism>
<dbReference type="NCBIfam" id="NF003809">
    <property type="entry name" value="PRK05398.1"/>
    <property type="match status" value="1"/>
</dbReference>
<dbReference type="RefSeq" id="WP_167224659.1">
    <property type="nucleotide sequence ID" value="NZ_JAAQPH010000008.1"/>
</dbReference>
<dbReference type="EC" id="2.8.3.16" evidence="3"/>
<comment type="pathway">
    <text evidence="3">Metabolic intermediate degradation; oxalate degradation; CO(2) and formate from oxalate: step 1/2.</text>
</comment>
<dbReference type="Gene3D" id="3.40.50.10540">
    <property type="entry name" value="Crotonobetainyl-coa:carnitine coa-transferase, domain 1"/>
    <property type="match status" value="1"/>
</dbReference>
<comment type="caution">
    <text evidence="3">Lacks conserved residue(s) required for the propagation of feature annotation.</text>
</comment>
<name>A0A967KBP4_9PROT</name>
<sequence length="425" mass="46280">MKALEGVRILDFTHVQSGPTCTQLLGWFGADVIKVERPGVGDATRGQLRDIPDVDSLYFTMLNHNKRSITLNTKSDKGKEILTKLVKSCDVLVENFAPGALDRMGFGWDQVHKLNPRMIYASVKGFGPGPYEDCKVYENVAQCTGGAASTTGFLDGPPTVTGAQIGDSGTGLHLALGIVTALFHREKSGEGQRVLASMQDGVLNLCRVKLRDQQRLEHGPLREYSQFGQGIPFGDATPRAGNDSGGGQPGWIVKCKGWETDPNAYVYFITQAAVWGNICDLIGKPEWKEDPAYAKPEARLDKIPQIFDTIEDWTKTKTKLEVMEACNPLNIPCGPILSMKELAEEPSLRETGTIVEVDHPERGKYLTVGNPVKLSASPSDVTRSPLLGEHTNEILSQVLGLSEEEIQETWSSGALGDMPEQAAAE</sequence>
<dbReference type="NCBIfam" id="TIGR03253">
    <property type="entry name" value="oxalate_frc"/>
    <property type="match status" value="1"/>
</dbReference>
<evidence type="ECO:0000256" key="1">
    <source>
        <dbReference type="ARBA" id="ARBA00022679"/>
    </source>
</evidence>
<evidence type="ECO:0000256" key="3">
    <source>
        <dbReference type="HAMAP-Rule" id="MF_00742"/>
    </source>
</evidence>
<evidence type="ECO:0000313" key="5">
    <source>
        <dbReference type="Proteomes" id="UP000761264"/>
    </source>
</evidence>
<dbReference type="EMBL" id="JAAQPH010000008">
    <property type="protein sequence ID" value="NIA69240.1"/>
    <property type="molecule type" value="Genomic_DNA"/>
</dbReference>
<dbReference type="Gene3D" id="3.30.1540.10">
    <property type="entry name" value="formyl-coa transferase, domain 3"/>
    <property type="match status" value="1"/>
</dbReference>
<feature type="active site" description="Nucleophile" evidence="3">
    <location>
        <position position="167"/>
    </location>
</feature>
<feature type="binding site" evidence="3">
    <location>
        <position position="37"/>
    </location>
    <ligand>
        <name>CoA</name>
        <dbReference type="ChEBI" id="CHEBI:57287"/>
    </ligand>
</feature>
<comment type="function">
    <text evidence="2 3">Involved in the catabolism of oxalate and in the adapatation to low pH via the induction of the oxalate-dependent acid tolerance response (ATR). Catalyzes the transfer of the CoA moiety from formyl-CoA to oxalate.</text>
</comment>
<keyword evidence="1 3" id="KW-0808">Transferase</keyword>
<comment type="similarity">
    <text evidence="3">Belongs to the CoA-transferase III family. Frc subfamily.</text>
</comment>
<dbReference type="Pfam" id="PF02515">
    <property type="entry name" value="CoA_transf_3"/>
    <property type="match status" value="1"/>
</dbReference>
<dbReference type="GO" id="GO:0033611">
    <property type="term" value="P:oxalate catabolic process"/>
    <property type="evidence" value="ECO:0007669"/>
    <property type="project" value="UniProtKB-UniRule"/>
</dbReference>
<dbReference type="SUPFAM" id="SSF89796">
    <property type="entry name" value="CoA-transferase family III (CaiB/BaiF)"/>
    <property type="match status" value="1"/>
</dbReference>
<evidence type="ECO:0000256" key="2">
    <source>
        <dbReference type="ARBA" id="ARBA00025298"/>
    </source>
</evidence>
<feature type="binding site" evidence="3">
    <location>
        <begin position="135"/>
        <end position="138"/>
    </location>
    <ligand>
        <name>CoA</name>
        <dbReference type="ChEBI" id="CHEBI:57287"/>
    </ligand>
</feature>
<comment type="subunit">
    <text evidence="3">Homodimer.</text>
</comment>
<dbReference type="AlphaFoldDB" id="A0A967KBP4"/>
<dbReference type="PANTHER" id="PTHR48207:SF3">
    <property type="entry name" value="SUCCINATE--HYDROXYMETHYLGLUTARATE COA-TRANSFERASE"/>
    <property type="match status" value="1"/>
</dbReference>
<dbReference type="InterPro" id="IPR003673">
    <property type="entry name" value="CoA-Trfase_fam_III"/>
</dbReference>
<reference evidence="4" key="1">
    <citation type="submission" date="2020-03" db="EMBL/GenBank/DDBJ databases">
        <title>Genome of Pelagibius litoralis DSM 21314T.</title>
        <authorList>
            <person name="Wang G."/>
        </authorList>
    </citation>
    <scope>NUCLEOTIDE SEQUENCE</scope>
    <source>
        <strain evidence="4">DSM 21314</strain>
    </source>
</reference>
<protein>
    <recommendedName>
        <fullName evidence="3">Formyl-CoA:oxalate CoA-transferase</fullName>
        <shortName evidence="3">FCOCT</shortName>
        <ecNumber evidence="3">2.8.3.16</ecNumber>
    </recommendedName>
    <alternativeName>
        <fullName evidence="3">Formyl-coenzyme A transferase</fullName>
        <shortName evidence="3">Formyl-CoA transferase</shortName>
    </alternativeName>
</protein>
<comment type="caution">
    <text evidence="4">The sequence shown here is derived from an EMBL/GenBank/DDBJ whole genome shotgun (WGS) entry which is preliminary data.</text>
</comment>
<feature type="binding site" evidence="3">
    <location>
        <begin position="95"/>
        <end position="97"/>
    </location>
    <ligand>
        <name>CoA</name>
        <dbReference type="ChEBI" id="CHEBI:57287"/>
    </ligand>
</feature>
<feature type="binding site" evidence="3">
    <location>
        <begin position="16"/>
        <end position="17"/>
    </location>
    <ligand>
        <name>CoA</name>
        <dbReference type="ChEBI" id="CHEBI:57287"/>
    </ligand>
</feature>
<evidence type="ECO:0000313" key="4">
    <source>
        <dbReference type="EMBL" id="NIA69240.1"/>
    </source>
</evidence>
<dbReference type="GO" id="GO:0033608">
    <property type="term" value="F:formyl-CoA transferase activity"/>
    <property type="evidence" value="ECO:0007669"/>
    <property type="project" value="UniProtKB-EC"/>
</dbReference>
<gene>
    <name evidence="3 4" type="primary">frc</name>
    <name evidence="4" type="ORF">HBA54_11625</name>
</gene>
<accession>A0A967KBP4</accession>
<dbReference type="InterPro" id="IPR050483">
    <property type="entry name" value="CoA-transferase_III_domain"/>
</dbReference>
<dbReference type="PANTHER" id="PTHR48207">
    <property type="entry name" value="SUCCINATE--HYDROXYMETHYLGLUTARATE COA-TRANSFERASE"/>
    <property type="match status" value="1"/>
</dbReference>
<keyword evidence="5" id="KW-1185">Reference proteome</keyword>
<feature type="binding site" evidence="3">
    <location>
        <begin position="246"/>
        <end position="248"/>
    </location>
    <ligand>
        <name>substrate</name>
    </ligand>
</feature>
<dbReference type="InterPro" id="IPR023606">
    <property type="entry name" value="CoA-Trfase_III_dom_1_sf"/>
</dbReference>
<dbReference type="Proteomes" id="UP000761264">
    <property type="component" value="Unassembled WGS sequence"/>
</dbReference>
<dbReference type="InterPro" id="IPR044855">
    <property type="entry name" value="CoA-Trfase_III_dom3_sf"/>
</dbReference>